<keyword evidence="14" id="KW-1185">Reference proteome</keyword>
<dbReference type="Gene3D" id="3.40.570.10">
    <property type="entry name" value="Extracellular Endonuclease, subunit A"/>
    <property type="match status" value="1"/>
</dbReference>
<comment type="cofactor">
    <cofactor evidence="1 10">
        <name>Mg(2+)</name>
        <dbReference type="ChEBI" id="CHEBI:18420"/>
    </cofactor>
</comment>
<protein>
    <recommendedName>
        <fullName evidence="10">Endonuclease</fullName>
        <ecNumber evidence="10">3.1.30.-</ecNumber>
    </recommendedName>
</protein>
<accession>A0AAP5I4X2</accession>
<dbReference type="Pfam" id="PF01223">
    <property type="entry name" value="Endonuclease_NS"/>
    <property type="match status" value="1"/>
</dbReference>
<sequence>MFKSFSKKPLRRFILLLTVGLVIVSAIIFGSLRKATAASVHLTMGNPSGAITSTASPDNYLLDKAQYAVSYSNSRRIPNWVSWQLNQSWLGSTPRQNDFRADTTLPSGWYQVTTSDYTGSGYDRGHMCPSADRTNSVTNNSATFLMTNIVPQAADNNQGYWAELENYERSLVTNNGKELYVIAGGYGSLGTIANGKITIPARLFKIIVVTNPGTGAAGVNTSTRVIAIDTPNTQGSRSVNWGNFRTTVDSIESKTGYDFLSNVSSSVQAVIESTVDTGPTQ</sequence>
<dbReference type="GO" id="GO:0004519">
    <property type="term" value="F:endonuclease activity"/>
    <property type="evidence" value="ECO:0007669"/>
    <property type="project" value="UniProtKB-UniRule"/>
</dbReference>
<evidence type="ECO:0000259" key="11">
    <source>
        <dbReference type="SMART" id="SM00477"/>
    </source>
</evidence>
<evidence type="ECO:0000256" key="4">
    <source>
        <dbReference type="ARBA" id="ARBA00022723"/>
    </source>
</evidence>
<evidence type="ECO:0000313" key="13">
    <source>
        <dbReference type="EMBL" id="MDR9893844.1"/>
    </source>
</evidence>
<evidence type="ECO:0000256" key="5">
    <source>
        <dbReference type="ARBA" id="ARBA00022759"/>
    </source>
</evidence>
<comment type="caution">
    <text evidence="13">The sequence shown here is derived from an EMBL/GenBank/DDBJ whole genome shotgun (WGS) entry which is preliminary data.</text>
</comment>
<dbReference type="InterPro" id="IPR020821">
    <property type="entry name" value="ENPP1-3/EXOG-like_nuc-like"/>
</dbReference>
<dbReference type="EMBL" id="JAALHA020000001">
    <property type="protein sequence ID" value="MDR9893844.1"/>
    <property type="molecule type" value="Genomic_DNA"/>
</dbReference>
<evidence type="ECO:0000256" key="6">
    <source>
        <dbReference type="ARBA" id="ARBA00022801"/>
    </source>
</evidence>
<dbReference type="InterPro" id="IPR044925">
    <property type="entry name" value="His-Me_finger_sf"/>
</dbReference>
<feature type="active site" description="Proton acceptor" evidence="8">
    <location>
        <position position="126"/>
    </location>
</feature>
<evidence type="ECO:0000256" key="10">
    <source>
        <dbReference type="RuleBase" id="RU366055"/>
    </source>
</evidence>
<dbReference type="PANTHER" id="PTHR13966">
    <property type="entry name" value="ENDONUCLEASE RELATED"/>
    <property type="match status" value="1"/>
</dbReference>
<feature type="domain" description="DNA/RNA non-specific endonuclease/pyrophosphatase/phosphodiesterase" evidence="12">
    <location>
        <begin position="63"/>
        <end position="266"/>
    </location>
</feature>
<evidence type="ECO:0000256" key="7">
    <source>
        <dbReference type="ARBA" id="ARBA00022842"/>
    </source>
</evidence>
<keyword evidence="7" id="KW-0460">Magnesium</keyword>
<evidence type="ECO:0000256" key="8">
    <source>
        <dbReference type="PIRSR" id="PIRSR640255-1"/>
    </source>
</evidence>
<evidence type="ECO:0000256" key="3">
    <source>
        <dbReference type="ARBA" id="ARBA00022722"/>
    </source>
</evidence>
<dbReference type="PANTHER" id="PTHR13966:SF5">
    <property type="entry name" value="ENDONUCLEASE G, MITOCHONDRIAL"/>
    <property type="match status" value="1"/>
</dbReference>
<dbReference type="PROSITE" id="PS01070">
    <property type="entry name" value="NUCLEASE_NON_SPEC"/>
    <property type="match status" value="1"/>
</dbReference>
<comment type="similarity">
    <text evidence="2 10">Belongs to the DNA/RNA non-specific endonuclease family.</text>
</comment>
<dbReference type="GO" id="GO:0003676">
    <property type="term" value="F:nucleic acid binding"/>
    <property type="evidence" value="ECO:0007669"/>
    <property type="project" value="InterPro"/>
</dbReference>
<dbReference type="CDD" id="cd00091">
    <property type="entry name" value="NUC"/>
    <property type="match status" value="1"/>
</dbReference>
<name>A0AAP5I4X2_9CYAN</name>
<dbReference type="InterPro" id="IPR040255">
    <property type="entry name" value="Non-specific_endonuclease"/>
</dbReference>
<evidence type="ECO:0000313" key="14">
    <source>
        <dbReference type="Proteomes" id="UP000667802"/>
    </source>
</evidence>
<dbReference type="SMART" id="SM00892">
    <property type="entry name" value="Endonuclease_NS"/>
    <property type="match status" value="1"/>
</dbReference>
<dbReference type="SUPFAM" id="SSF54060">
    <property type="entry name" value="His-Me finger endonucleases"/>
    <property type="match status" value="1"/>
</dbReference>
<keyword evidence="4 9" id="KW-0479">Metal-binding</keyword>
<dbReference type="InterPro" id="IPR001604">
    <property type="entry name" value="Endo_G_ENPP1-like_dom"/>
</dbReference>
<dbReference type="RefSeq" id="WP_208354479.1">
    <property type="nucleotide sequence ID" value="NZ_JAALHA020000001.1"/>
</dbReference>
<evidence type="ECO:0000256" key="1">
    <source>
        <dbReference type="ARBA" id="ARBA00001946"/>
    </source>
</evidence>
<keyword evidence="3 10" id="KW-0540">Nuclease</keyword>
<keyword evidence="5 10" id="KW-0255">Endonuclease</keyword>
<evidence type="ECO:0000256" key="2">
    <source>
        <dbReference type="ARBA" id="ARBA00010052"/>
    </source>
</evidence>
<keyword evidence="6 10" id="KW-0378">Hydrolase</keyword>
<feature type="domain" description="ENPP1-3/EXOG-like endonuclease/phosphodiesterase" evidence="11">
    <location>
        <begin position="64"/>
        <end position="266"/>
    </location>
</feature>
<dbReference type="GO" id="GO:0016787">
    <property type="term" value="F:hydrolase activity"/>
    <property type="evidence" value="ECO:0007669"/>
    <property type="project" value="UniProtKB-KW"/>
</dbReference>
<reference evidence="14" key="1">
    <citation type="journal article" date="2021" name="Science">
        <title>Hunting the eagle killer: A cyanobacterial neurotoxin causes vacuolar myelinopathy.</title>
        <authorList>
            <person name="Breinlinger S."/>
            <person name="Phillips T.J."/>
            <person name="Haram B.N."/>
            <person name="Mares J."/>
            <person name="Martinez Yerena J.A."/>
            <person name="Hrouzek P."/>
            <person name="Sobotka R."/>
            <person name="Henderson W.M."/>
            <person name="Schmieder P."/>
            <person name="Williams S.M."/>
            <person name="Lauderdale J.D."/>
            <person name="Wilde H.D."/>
            <person name="Gerrin W."/>
            <person name="Kust A."/>
            <person name="Washington J.W."/>
            <person name="Wagner C."/>
            <person name="Geier B."/>
            <person name="Liebeke M."/>
            <person name="Enke H."/>
            <person name="Niedermeyer T.H.J."/>
            <person name="Wilde S.B."/>
        </authorList>
    </citation>
    <scope>NUCLEOTIDE SEQUENCE [LARGE SCALE GENOMIC DNA]</scope>
    <source>
        <strain evidence="14">Thurmond2011</strain>
    </source>
</reference>
<organism evidence="13 14">
    <name type="scientific">Aetokthonos hydrillicola Thurmond2011</name>
    <dbReference type="NCBI Taxonomy" id="2712845"/>
    <lineage>
        <taxon>Bacteria</taxon>
        <taxon>Bacillati</taxon>
        <taxon>Cyanobacteriota</taxon>
        <taxon>Cyanophyceae</taxon>
        <taxon>Nostocales</taxon>
        <taxon>Hapalosiphonaceae</taxon>
        <taxon>Aetokthonos</taxon>
    </lineage>
</organism>
<evidence type="ECO:0000256" key="9">
    <source>
        <dbReference type="PIRSR" id="PIRSR640255-2"/>
    </source>
</evidence>
<dbReference type="EC" id="3.1.30.-" evidence="10"/>
<dbReference type="GO" id="GO:0046872">
    <property type="term" value="F:metal ion binding"/>
    <property type="evidence" value="ECO:0007669"/>
    <property type="project" value="UniProtKB-KW"/>
</dbReference>
<gene>
    <name evidence="13" type="ORF">G7B40_004545</name>
</gene>
<dbReference type="InterPro" id="IPR018524">
    <property type="entry name" value="DNA/RNA_endonuclease_AS"/>
</dbReference>
<proteinExistence type="inferred from homology"/>
<dbReference type="AlphaFoldDB" id="A0AAP5I4X2"/>
<feature type="binding site" evidence="9">
    <location>
        <position position="157"/>
    </location>
    <ligand>
        <name>Mg(2+)</name>
        <dbReference type="ChEBI" id="CHEBI:18420"/>
        <note>catalytic</note>
    </ligand>
</feature>
<dbReference type="InterPro" id="IPR044929">
    <property type="entry name" value="DNA/RNA_non-sp_Endonuclease_sf"/>
</dbReference>
<evidence type="ECO:0000259" key="12">
    <source>
        <dbReference type="SMART" id="SM00892"/>
    </source>
</evidence>
<dbReference type="SMART" id="SM00477">
    <property type="entry name" value="NUC"/>
    <property type="match status" value="1"/>
</dbReference>
<dbReference type="Proteomes" id="UP000667802">
    <property type="component" value="Unassembled WGS sequence"/>
</dbReference>